<comment type="similarity">
    <text evidence="4">Belongs to the SIMIBI class G3E GTPase family. ZNG1 subfamily.</text>
</comment>
<evidence type="ECO:0000256" key="1">
    <source>
        <dbReference type="ARBA" id="ARBA00022741"/>
    </source>
</evidence>
<reference evidence="9" key="1">
    <citation type="submission" date="2021-11" db="EMBL/GenBank/DDBJ databases">
        <title>Description of a new species Pelosinus isolated from the bottom sediments of Lake Baikal.</title>
        <authorList>
            <person name="Zakharyuk A."/>
        </authorList>
    </citation>
    <scope>NUCLEOTIDE SEQUENCE</scope>
    <source>
        <strain evidence="9">Bkl1</strain>
    </source>
</reference>
<evidence type="ECO:0000256" key="3">
    <source>
        <dbReference type="ARBA" id="ARBA00023186"/>
    </source>
</evidence>
<keyword evidence="2" id="KW-0378">Hydrolase</keyword>
<dbReference type="Gene3D" id="3.30.1220.10">
    <property type="entry name" value="CobW-like, C-terminal domain"/>
    <property type="match status" value="1"/>
</dbReference>
<dbReference type="InterPro" id="IPR051316">
    <property type="entry name" value="Zinc-reg_GTPase_activator"/>
</dbReference>
<dbReference type="InterPro" id="IPR003495">
    <property type="entry name" value="CobW/HypB/UreG_nucleotide-bd"/>
</dbReference>
<dbReference type="Proteomes" id="UP001165492">
    <property type="component" value="Unassembled WGS sequence"/>
</dbReference>
<dbReference type="SUPFAM" id="SSF52540">
    <property type="entry name" value="P-loop containing nucleoside triphosphate hydrolases"/>
    <property type="match status" value="1"/>
</dbReference>
<protein>
    <submittedName>
        <fullName evidence="9">GTP-binding protein</fullName>
    </submittedName>
</protein>
<comment type="catalytic activity">
    <reaction evidence="5">
        <text>GTP + H2O = GDP + phosphate + H(+)</text>
        <dbReference type="Rhea" id="RHEA:19669"/>
        <dbReference type="ChEBI" id="CHEBI:15377"/>
        <dbReference type="ChEBI" id="CHEBI:15378"/>
        <dbReference type="ChEBI" id="CHEBI:37565"/>
        <dbReference type="ChEBI" id="CHEBI:43474"/>
        <dbReference type="ChEBI" id="CHEBI:58189"/>
    </reaction>
    <physiologicalReaction direction="left-to-right" evidence="5">
        <dbReference type="Rhea" id="RHEA:19670"/>
    </physiologicalReaction>
</comment>
<dbReference type="InterPro" id="IPR027417">
    <property type="entry name" value="P-loop_NTPase"/>
</dbReference>
<gene>
    <name evidence="9" type="ORF">LMF89_23340</name>
</gene>
<evidence type="ECO:0000259" key="8">
    <source>
        <dbReference type="Pfam" id="PF07683"/>
    </source>
</evidence>
<sequence length="330" mass="36987">MTHKVPLDIVSGFLGAGKATLLLKMLKERTTNEKLFILENEYGKAGIDGTLLSVSNAKIEEIYSGCICCSLKGEFTNVLQQAISEIRPERILIEPTGIGKLSEVLQIVKQPCFHDVIIIDHVITVVDVHHAHSFLVNFGEFYKDQISYGQTIVCSKTQDVSPQEIEEVVKMIRRYNASARIVTTPWNQLSIQQILAKDPLYENQIASEPASSIGKRFSPGKKQQQSPNHVKRHSGTDTFQNVSWKGSRVFSVSILKKMLDHISTGKYGQIVRAKGLVAGEKSWFHFEYVNGRWEYKSAKPHTIGQAVFIGQNLLSEQLLRTLEGRNAESC</sequence>
<dbReference type="Gene3D" id="3.40.50.300">
    <property type="entry name" value="P-loop containing nucleotide triphosphate hydrolases"/>
    <property type="match status" value="1"/>
</dbReference>
<evidence type="ECO:0000256" key="4">
    <source>
        <dbReference type="ARBA" id="ARBA00034320"/>
    </source>
</evidence>
<feature type="region of interest" description="Disordered" evidence="6">
    <location>
        <begin position="211"/>
        <end position="237"/>
    </location>
</feature>
<keyword evidence="10" id="KW-1185">Reference proteome</keyword>
<dbReference type="Pfam" id="PF07683">
    <property type="entry name" value="CobW_C"/>
    <property type="match status" value="1"/>
</dbReference>
<evidence type="ECO:0000256" key="5">
    <source>
        <dbReference type="ARBA" id="ARBA00049117"/>
    </source>
</evidence>
<evidence type="ECO:0000256" key="2">
    <source>
        <dbReference type="ARBA" id="ARBA00022801"/>
    </source>
</evidence>
<evidence type="ECO:0000313" key="9">
    <source>
        <dbReference type="EMBL" id="MCC5468276.1"/>
    </source>
</evidence>
<dbReference type="SUPFAM" id="SSF90002">
    <property type="entry name" value="Hypothetical protein YjiA, C-terminal domain"/>
    <property type="match status" value="1"/>
</dbReference>
<name>A0ABS8HYM8_9FIRM</name>
<keyword evidence="1" id="KW-0547">Nucleotide-binding</keyword>
<evidence type="ECO:0000313" key="10">
    <source>
        <dbReference type="Proteomes" id="UP001165492"/>
    </source>
</evidence>
<dbReference type="Pfam" id="PF02492">
    <property type="entry name" value="cobW"/>
    <property type="match status" value="1"/>
</dbReference>
<comment type="caution">
    <text evidence="9">The sequence shown here is derived from an EMBL/GenBank/DDBJ whole genome shotgun (WGS) entry which is preliminary data.</text>
</comment>
<dbReference type="PANTHER" id="PTHR13748:SF62">
    <property type="entry name" value="COBW DOMAIN-CONTAINING PROTEIN"/>
    <property type="match status" value="1"/>
</dbReference>
<evidence type="ECO:0000259" key="7">
    <source>
        <dbReference type="Pfam" id="PF02492"/>
    </source>
</evidence>
<feature type="domain" description="CobW C-terminal" evidence="8">
    <location>
        <begin position="239"/>
        <end position="323"/>
    </location>
</feature>
<accession>A0ABS8HYM8</accession>
<proteinExistence type="inferred from homology"/>
<dbReference type="RefSeq" id="WP_229537140.1">
    <property type="nucleotide sequence ID" value="NZ_JAJHJB010000056.1"/>
</dbReference>
<dbReference type="EMBL" id="JAJHJB010000056">
    <property type="protein sequence ID" value="MCC5468276.1"/>
    <property type="molecule type" value="Genomic_DNA"/>
</dbReference>
<dbReference type="PANTHER" id="PTHR13748">
    <property type="entry name" value="COBW-RELATED"/>
    <property type="match status" value="1"/>
</dbReference>
<organism evidence="9 10">
    <name type="scientific">Pelosinus baikalensis</name>
    <dbReference type="NCBI Taxonomy" id="2892015"/>
    <lineage>
        <taxon>Bacteria</taxon>
        <taxon>Bacillati</taxon>
        <taxon>Bacillota</taxon>
        <taxon>Negativicutes</taxon>
        <taxon>Selenomonadales</taxon>
        <taxon>Sporomusaceae</taxon>
        <taxon>Pelosinus</taxon>
    </lineage>
</organism>
<dbReference type="InterPro" id="IPR011629">
    <property type="entry name" value="CobW-like_C"/>
</dbReference>
<evidence type="ECO:0000256" key="6">
    <source>
        <dbReference type="SAM" id="MobiDB-lite"/>
    </source>
</evidence>
<keyword evidence="3" id="KW-0143">Chaperone</keyword>
<feature type="domain" description="CobW/HypB/UreG nucleotide-binding" evidence="7">
    <location>
        <begin position="8"/>
        <end position="182"/>
    </location>
</feature>
<dbReference type="InterPro" id="IPR036627">
    <property type="entry name" value="CobW-likC_sf"/>
</dbReference>